<feature type="domain" description="SLH" evidence="5">
    <location>
        <begin position="2141"/>
        <end position="2204"/>
    </location>
</feature>
<dbReference type="InterPro" id="IPR001119">
    <property type="entry name" value="SLH_dom"/>
</dbReference>
<dbReference type="Gene3D" id="3.60.21.10">
    <property type="match status" value="1"/>
</dbReference>
<dbReference type="Pfam" id="PF02368">
    <property type="entry name" value="Big_2"/>
    <property type="match status" value="1"/>
</dbReference>
<dbReference type="Gene3D" id="2.60.40.1080">
    <property type="match status" value="1"/>
</dbReference>
<dbReference type="SMART" id="SM00635">
    <property type="entry name" value="BID_2"/>
    <property type="match status" value="1"/>
</dbReference>
<dbReference type="Pfam" id="PF16656">
    <property type="entry name" value="Pur_ac_phosph_N"/>
    <property type="match status" value="1"/>
</dbReference>
<evidence type="ECO:0000259" key="5">
    <source>
        <dbReference type="PROSITE" id="PS51272"/>
    </source>
</evidence>
<dbReference type="Gene3D" id="2.60.40.2700">
    <property type="match status" value="1"/>
</dbReference>
<dbReference type="PROSITE" id="PS51272">
    <property type="entry name" value="SLH"/>
    <property type="match status" value="2"/>
</dbReference>
<feature type="signal peptide" evidence="4">
    <location>
        <begin position="1"/>
        <end position="28"/>
    </location>
</feature>
<dbReference type="SUPFAM" id="SSF49384">
    <property type="entry name" value="Carbohydrate-binding domain"/>
    <property type="match status" value="1"/>
</dbReference>
<dbReference type="InterPro" id="IPR018711">
    <property type="entry name" value="NAGPA"/>
</dbReference>
<dbReference type="SUPFAM" id="SSF49373">
    <property type="entry name" value="Invasin/intimin cell-adhesion fragments"/>
    <property type="match status" value="1"/>
</dbReference>
<dbReference type="GO" id="GO:0003993">
    <property type="term" value="F:acid phosphatase activity"/>
    <property type="evidence" value="ECO:0007669"/>
    <property type="project" value="InterPro"/>
</dbReference>
<evidence type="ECO:0000256" key="3">
    <source>
        <dbReference type="SAM" id="MobiDB-lite"/>
    </source>
</evidence>
<dbReference type="InterPro" id="IPR004843">
    <property type="entry name" value="Calcineurin-like_PHP"/>
</dbReference>
<reference evidence="6" key="1">
    <citation type="submission" date="2016-04" db="EMBL/GenBank/DDBJ databases">
        <authorList>
            <person name="Evans L.H."/>
            <person name="Alamgir A."/>
            <person name="Owens N."/>
            <person name="Weber N.D."/>
            <person name="Virtaneva K."/>
            <person name="Barbian K."/>
            <person name="Babar A."/>
            <person name="Rosenke K."/>
        </authorList>
    </citation>
    <scope>NUCLEOTIDE SEQUENCE</scope>
    <source>
        <strain evidence="6">86</strain>
    </source>
</reference>
<dbReference type="InterPro" id="IPR039331">
    <property type="entry name" value="PAPs-like"/>
</dbReference>
<organism evidence="6">
    <name type="scientific">uncultured Eubacteriales bacterium</name>
    <dbReference type="NCBI Taxonomy" id="172733"/>
    <lineage>
        <taxon>Bacteria</taxon>
        <taxon>Bacillati</taxon>
        <taxon>Bacillota</taxon>
        <taxon>Clostridia</taxon>
        <taxon>Eubacteriales</taxon>
        <taxon>environmental samples</taxon>
    </lineage>
</organism>
<dbReference type="PANTHER" id="PTHR22953:SF153">
    <property type="entry name" value="PURPLE ACID PHOSPHATASE"/>
    <property type="match status" value="1"/>
</dbReference>
<dbReference type="EMBL" id="FLUN01000001">
    <property type="protein sequence ID" value="SBV97807.1"/>
    <property type="molecule type" value="Genomic_DNA"/>
</dbReference>
<dbReference type="Gene3D" id="2.60.40.380">
    <property type="entry name" value="Purple acid phosphatase-like, N-terminal"/>
    <property type="match status" value="1"/>
</dbReference>
<dbReference type="Pfam" id="PF00149">
    <property type="entry name" value="Metallophos"/>
    <property type="match status" value="1"/>
</dbReference>
<dbReference type="SUPFAM" id="SSF49363">
    <property type="entry name" value="Purple acid phosphatase, N-terminal domain"/>
    <property type="match status" value="1"/>
</dbReference>
<keyword evidence="2" id="KW-0677">Repeat</keyword>
<evidence type="ECO:0000313" key="6">
    <source>
        <dbReference type="EMBL" id="SBV97807.1"/>
    </source>
</evidence>
<dbReference type="Pfam" id="PF09992">
    <property type="entry name" value="NAGPA"/>
    <property type="match status" value="1"/>
</dbReference>
<proteinExistence type="predicted"/>
<dbReference type="InterPro" id="IPR015914">
    <property type="entry name" value="PAPs_N"/>
</dbReference>
<evidence type="ECO:0000256" key="1">
    <source>
        <dbReference type="ARBA" id="ARBA00022729"/>
    </source>
</evidence>
<sequence>MKNLKQRLMAGALSCTMLLGMLPGGAAAEGEIQAPGLGEVSMEWSRDIYNGVALDHITSENEYGLQKSYTVTYNPTATEIRPVLNYGPYVMGGDIMSDMVAQVEADGSKVVFAINGDAYDTSNGVSNGLMIKNGVLISTSNSSGTQAVGFKADGTAIYGRTSLNITATPDGGAPITVLHVNKERKLDTENVYLLTEQFAKTTSSTQPGVEVVLNVTTPGYQGLVVGGQLTATVASVNRVEANVNKNNTPIGTGQIVLSANSGSSRYAALNALSAGQTVTVDVRNNNSDVDWSQAVQALGIFHVLMQDGVLNEGAYENAEIHPRTVLGIKADGSLVLFQCDGRQAGWALGVSFKNIVDYLKSEGCVTIFNFDGGGSSTITATLPGDENSTILNRPSDGNERANCNALLFVATSQPDTSRELLHVYPDIKEGYGNKVMVLENGKLGLKVGTTDGNYHYQGLGDASLKYATEGGIGSVSKDGVLTAAAGTHEGKITVSTQDGSASGELEVQVVDSLTKLTADRSILSVAPKATTRMSFTAEYNGSPVVLTSEALTFRLSDSSLGAIAADGTFTAADTQGTGELKISYKDYTLTLPVEIGKLPVPLNDFEEDFTEAGWKWRYFNGADGGLGDRGGDARMSINYDERYVKSGDGSLRVDYDFATKPLTGTVTCETGPIDYLYLEGQPKAIGCWIYGDGNGAWVRIQLAPSAYAGDVYVNWVGWRYVENAIPTTASFPYRLVYGVRVLGTASVANGKKGTIYVDGLRAVYDFKNDDTLAPELIPGTGVTPADGAADVVNEPDISISVRDPQVEGQAYTGINTERTKLWINGKVMEHNAIQQEVAADGSVKITFHPGALTALRPGLNKIKYRVEDNAGNKFFKEWFFTVAGYAVNLEETYPIDEKAAAGSTFHYIVNATDYKNFEEFQFELGFDPKYVTLVDAKYDSRLSAAVSEVDDTSGSVRYTLTGMSALQKDKDSPLVDLTFQVGRTAGGQTGVKVKKAAVRQTGEVAGTDLVLDGYDREVALKYTLSWTGSTVGGATTLKLADSVGSPVPGLGFHVTLNDEPVDYKEVTGSDGTVTTSLFGSYPVDTQFQVWVEDGDGALSNTQKITVYDSLGTADPAKMTVTTGEDPATAVGISWETSLGVSEGSLIIGKTADLTGEDTRILPAASRAIDTSMYGYVRNYRSWGVRATELEPDTTYYYQAGYEGHYSPIRSFTTAPADGDLTLAFYGDIQGAYDQFPNAIGALEELYPDIDLNLQAGDVSDNSQAYSDWVSAYSGFGDYLSNRIWAPTIGNHDSDNDAQAFTSYFYGPDNGTYDTPRNYWFRVGDILFYNLDTEATYTYDPGFVGQIAHMKEVFAASDASYKVVLMHRSAYPMNYNEADVRALHADFEEMGVSLVLSGHDHIYHRTEMYGGEKAPGSGIAYIVGGCSSGSKFYDADSNGRPWQGVVYDENNPVFSVLKLRDGVLTIEAYALKNGVRTLVDEFTVLKRGDDAMLEAAKSIVEKAEGLGTLAQATADSAEKAAEALTAAILALPGFSVTGAGVQVEIADFKEAVAGDVENYAGTDGSFTYTITLSLSGKTAALEPKVGAVTATAYVPAELSGGVSIVDEARYGETLTAVTTGLTPAGANLAYQWIQVNSGKTVGSESSYTVMAEDIGSILTLTVTGTKGYEGSFTAETGVIGKALRTMPEHVGKTDVSEEGGTGALTGLDASMEYKAASDEGWTAVEGETVEGLAPGKYLVRYGETETQEPSGAIAVTILGYGAPPRNETPIAQFDAAAMILSNVSEGMAYSLDGGATWTSAEGHEVTLSEEEVTTTYGIRVYAPGVEGESSDSEEQVIALTRAAAPAGVGRIGQTADASGAITGVDRAMEYKAKNDETWIAVSESADVVEVEPGVYLVRVAGSGTTLASQAVTVAVAAYVAPVATGVTLDRTSLNLYHNASPRTATLTAAVLPEGADQTVTWSSSDESVATVENGEVRAVGAGTATITATSADGGFAAQCSVQVSTYTSRDDSGSSNSGQKPTEPNVTVTPSGIRIQTTTASDGGVEVAVEVPAKAVENGKVLLPIESQSVAARDGKARLQISLPAAEGSIRVEIPVRGVTPGTVAVLVSADGTEEILKSTVATENGLSVALSGTASIKIVDNTKSFNDVDSANWSAEAVNFVTSRELFNGTGADKFSPDMEMSRAMLMTVLYRFDGGKDSGNGGTWYESARTWAVAQGISDGTNPDGSITREQLAAILYRYAGSPAVNGGTAAFGDSGRISGFAQDAMAWAVSSGLITGRPGNLLAPQDGATRAEVSAILMQFAALYAN</sequence>
<gene>
    <name evidence="6" type="ORF">KL86CLO1_10960</name>
</gene>
<dbReference type="GO" id="GO:0030246">
    <property type="term" value="F:carbohydrate binding"/>
    <property type="evidence" value="ECO:0007669"/>
    <property type="project" value="InterPro"/>
</dbReference>
<protein>
    <recommendedName>
        <fullName evidence="5">SLH domain-containing protein</fullName>
    </recommendedName>
</protein>
<dbReference type="InterPro" id="IPR029052">
    <property type="entry name" value="Metallo-depent_PP-like"/>
</dbReference>
<dbReference type="InterPro" id="IPR008963">
    <property type="entry name" value="Purple_acid_Pase-like_N"/>
</dbReference>
<dbReference type="Gene3D" id="2.60.40.680">
    <property type="match status" value="1"/>
</dbReference>
<dbReference type="PANTHER" id="PTHR22953">
    <property type="entry name" value="ACID PHOSPHATASE RELATED"/>
    <property type="match status" value="1"/>
</dbReference>
<feature type="region of interest" description="Disordered" evidence="3">
    <location>
        <begin position="2005"/>
        <end position="2028"/>
    </location>
</feature>
<evidence type="ECO:0000256" key="4">
    <source>
        <dbReference type="SAM" id="SignalP"/>
    </source>
</evidence>
<dbReference type="CDD" id="cd08547">
    <property type="entry name" value="Type_II_cohesin"/>
    <property type="match status" value="1"/>
</dbReference>
<accession>A0A212JEE3</accession>
<keyword evidence="1 4" id="KW-0732">Signal</keyword>
<dbReference type="Pfam" id="PF00395">
    <property type="entry name" value="SLH"/>
    <property type="match status" value="2"/>
</dbReference>
<dbReference type="InterPro" id="IPR008964">
    <property type="entry name" value="Invasin/intimin_cell_adhesion"/>
</dbReference>
<dbReference type="GO" id="GO:0046872">
    <property type="term" value="F:metal ion binding"/>
    <property type="evidence" value="ECO:0007669"/>
    <property type="project" value="InterPro"/>
</dbReference>
<feature type="chain" id="PRO_5012013140" description="SLH domain-containing protein" evidence="4">
    <location>
        <begin position="29"/>
        <end position="2308"/>
    </location>
</feature>
<dbReference type="InterPro" id="IPR003343">
    <property type="entry name" value="Big_2"/>
</dbReference>
<name>A0A212JEE3_9FIRM</name>
<dbReference type="Gene3D" id="2.60.120.430">
    <property type="entry name" value="Galactose-binding lectin"/>
    <property type="match status" value="1"/>
</dbReference>
<dbReference type="InterPro" id="IPR008965">
    <property type="entry name" value="CBM2/CBM3_carb-bd_dom_sf"/>
</dbReference>
<dbReference type="SUPFAM" id="SSF56300">
    <property type="entry name" value="Metallo-dependent phosphatases"/>
    <property type="match status" value="1"/>
</dbReference>
<feature type="domain" description="SLH" evidence="5">
    <location>
        <begin position="2250"/>
        <end position="2308"/>
    </location>
</feature>
<evidence type="ECO:0000256" key="2">
    <source>
        <dbReference type="ARBA" id="ARBA00022737"/>
    </source>
</evidence>